<keyword evidence="3 8" id="KW-0812">Transmembrane</keyword>
<name>A0A9W6ZDP7_9STRA</name>
<comment type="subcellular location">
    <subcellularLocation>
        <location evidence="1">Membrane</location>
    </subcellularLocation>
</comment>
<proteinExistence type="inferred from homology"/>
<keyword evidence="5 8" id="KW-1133">Transmembrane helix</keyword>
<keyword evidence="6 8" id="KW-0472">Membrane</keyword>
<evidence type="ECO:0008006" key="11">
    <source>
        <dbReference type="Google" id="ProtNLM"/>
    </source>
</evidence>
<evidence type="ECO:0000313" key="9">
    <source>
        <dbReference type="EMBL" id="GMH52497.1"/>
    </source>
</evidence>
<dbReference type="GO" id="GO:0030134">
    <property type="term" value="C:COPII-coated ER to Golgi transport vesicle"/>
    <property type="evidence" value="ECO:0007669"/>
    <property type="project" value="TreeGrafter"/>
</dbReference>
<protein>
    <recommendedName>
        <fullName evidence="11">Yos1-like protein</fullName>
    </recommendedName>
</protein>
<dbReference type="PANTHER" id="PTHR15858">
    <property type="entry name" value="IMMEDIATE EARLY RESPONSE 3-INTERACTING PROTEIN 1"/>
    <property type="match status" value="1"/>
</dbReference>
<comment type="similarity">
    <text evidence="7">Belongs to the YOS1 family.</text>
</comment>
<dbReference type="AlphaFoldDB" id="A0A9W6ZDP7"/>
<evidence type="ECO:0000313" key="10">
    <source>
        <dbReference type="Proteomes" id="UP001162640"/>
    </source>
</evidence>
<feature type="transmembrane region" description="Helical" evidence="8">
    <location>
        <begin position="6"/>
        <end position="23"/>
    </location>
</feature>
<keyword evidence="4" id="KW-0653">Protein transport</keyword>
<dbReference type="InterPro" id="IPR013880">
    <property type="entry name" value="Yos1"/>
</dbReference>
<evidence type="ECO:0000256" key="5">
    <source>
        <dbReference type="ARBA" id="ARBA00022989"/>
    </source>
</evidence>
<dbReference type="EMBL" id="BLQM01000027">
    <property type="protein sequence ID" value="GMH52497.1"/>
    <property type="molecule type" value="Genomic_DNA"/>
</dbReference>
<dbReference type="Proteomes" id="UP001162640">
    <property type="component" value="Unassembled WGS sequence"/>
</dbReference>
<dbReference type="GO" id="GO:0005789">
    <property type="term" value="C:endoplasmic reticulum membrane"/>
    <property type="evidence" value="ECO:0007669"/>
    <property type="project" value="TreeGrafter"/>
</dbReference>
<accession>A0A9W6ZDP7</accession>
<evidence type="ECO:0000256" key="4">
    <source>
        <dbReference type="ARBA" id="ARBA00022927"/>
    </source>
</evidence>
<evidence type="ECO:0000256" key="8">
    <source>
        <dbReference type="SAM" id="Phobius"/>
    </source>
</evidence>
<dbReference type="GO" id="GO:0000139">
    <property type="term" value="C:Golgi membrane"/>
    <property type="evidence" value="ECO:0007669"/>
    <property type="project" value="TreeGrafter"/>
</dbReference>
<sequence length="82" mass="8673">MLQPNVAMCVACGLLFTNALLILNKPRFLRPLGLESSTLDAYSSSPLKVQAAGLLTAVEYVKVPVIALNGITVLFELILGGT</sequence>
<keyword evidence="2" id="KW-0813">Transport</keyword>
<evidence type="ECO:0000256" key="2">
    <source>
        <dbReference type="ARBA" id="ARBA00022448"/>
    </source>
</evidence>
<comment type="caution">
    <text evidence="9">The sequence shown here is derived from an EMBL/GenBank/DDBJ whole genome shotgun (WGS) entry which is preliminary data.</text>
</comment>
<dbReference type="GO" id="GO:0015031">
    <property type="term" value="P:protein transport"/>
    <property type="evidence" value="ECO:0007669"/>
    <property type="project" value="UniProtKB-KW"/>
</dbReference>
<gene>
    <name evidence="9" type="ORF">TL16_g01242</name>
</gene>
<dbReference type="GO" id="GO:0006888">
    <property type="term" value="P:endoplasmic reticulum to Golgi vesicle-mediated transport"/>
    <property type="evidence" value="ECO:0007669"/>
    <property type="project" value="TreeGrafter"/>
</dbReference>
<evidence type="ECO:0000256" key="7">
    <source>
        <dbReference type="ARBA" id="ARBA00024203"/>
    </source>
</evidence>
<evidence type="ECO:0000256" key="1">
    <source>
        <dbReference type="ARBA" id="ARBA00004370"/>
    </source>
</evidence>
<evidence type="ECO:0000256" key="6">
    <source>
        <dbReference type="ARBA" id="ARBA00023136"/>
    </source>
</evidence>
<dbReference type="Pfam" id="PF08571">
    <property type="entry name" value="Yos1"/>
    <property type="match status" value="1"/>
</dbReference>
<reference evidence="10" key="1">
    <citation type="journal article" date="2023" name="Commun. Biol.">
        <title>Genome analysis of Parmales, the sister group of diatoms, reveals the evolutionary specialization of diatoms from phago-mixotrophs to photoautotrophs.</title>
        <authorList>
            <person name="Ban H."/>
            <person name="Sato S."/>
            <person name="Yoshikawa S."/>
            <person name="Yamada K."/>
            <person name="Nakamura Y."/>
            <person name="Ichinomiya M."/>
            <person name="Sato N."/>
            <person name="Blanc-Mathieu R."/>
            <person name="Endo H."/>
            <person name="Kuwata A."/>
            <person name="Ogata H."/>
        </authorList>
    </citation>
    <scope>NUCLEOTIDE SEQUENCE [LARGE SCALE GENOMIC DNA]</scope>
</reference>
<evidence type="ECO:0000256" key="3">
    <source>
        <dbReference type="ARBA" id="ARBA00022692"/>
    </source>
</evidence>
<dbReference type="PANTHER" id="PTHR15858:SF0">
    <property type="entry name" value="IMMEDIATE EARLY RESPONSE 3-INTERACTING PROTEIN 1"/>
    <property type="match status" value="1"/>
</dbReference>
<organism evidence="9 10">
    <name type="scientific">Triparma laevis f. inornata</name>
    <dbReference type="NCBI Taxonomy" id="1714386"/>
    <lineage>
        <taxon>Eukaryota</taxon>
        <taxon>Sar</taxon>
        <taxon>Stramenopiles</taxon>
        <taxon>Ochrophyta</taxon>
        <taxon>Bolidophyceae</taxon>
        <taxon>Parmales</taxon>
        <taxon>Triparmaceae</taxon>
        <taxon>Triparma</taxon>
    </lineage>
</organism>